<dbReference type="AlphaFoldDB" id="A0A3B0XYI4"/>
<sequence length="151" mass="16948">MIKKIVVVILAFALVYFFFIKEDLPKFIEFQGNKYGPRDLMRGNDSNSKMFRYSSESKENSDYIILLKPDSDSVPSEYFAELFSGHFAKQGFAFKKQGDLMMGIGSQGVIYMVNLSVSDVVVMLVVEAKAGNPKSILEAESIFSSLSEIQL</sequence>
<protein>
    <submittedName>
        <fullName evidence="1">Uncharacterized protein</fullName>
    </submittedName>
</protein>
<gene>
    <name evidence="1" type="ORF">MNBD_GAMMA10-321</name>
</gene>
<name>A0A3B0XYI4_9ZZZZ</name>
<reference evidence="1" key="1">
    <citation type="submission" date="2018-06" db="EMBL/GenBank/DDBJ databases">
        <authorList>
            <person name="Zhirakovskaya E."/>
        </authorList>
    </citation>
    <scope>NUCLEOTIDE SEQUENCE</scope>
</reference>
<dbReference type="EMBL" id="UOFJ01000243">
    <property type="protein sequence ID" value="VAW66929.1"/>
    <property type="molecule type" value="Genomic_DNA"/>
</dbReference>
<evidence type="ECO:0000313" key="1">
    <source>
        <dbReference type="EMBL" id="VAW66929.1"/>
    </source>
</evidence>
<organism evidence="1">
    <name type="scientific">hydrothermal vent metagenome</name>
    <dbReference type="NCBI Taxonomy" id="652676"/>
    <lineage>
        <taxon>unclassified sequences</taxon>
        <taxon>metagenomes</taxon>
        <taxon>ecological metagenomes</taxon>
    </lineage>
</organism>
<proteinExistence type="predicted"/>
<accession>A0A3B0XYI4</accession>